<dbReference type="EMBL" id="JAOQAZ010000001">
    <property type="protein sequence ID" value="KAJ4272095.1"/>
    <property type="molecule type" value="Genomic_DNA"/>
</dbReference>
<gene>
    <name evidence="2" type="ORF">NW762_000805</name>
</gene>
<reference evidence="2" key="1">
    <citation type="submission" date="2022-09" db="EMBL/GenBank/DDBJ databases">
        <title>Fusarium specimens isolated from Avocado Roots.</title>
        <authorList>
            <person name="Stajich J."/>
            <person name="Roper C."/>
            <person name="Heimlech-Rivalta G."/>
        </authorList>
    </citation>
    <scope>NUCLEOTIDE SEQUENCE</scope>
    <source>
        <strain evidence="2">CF00136</strain>
    </source>
</reference>
<organism evidence="2 3">
    <name type="scientific">Fusarium torreyae</name>
    <dbReference type="NCBI Taxonomy" id="1237075"/>
    <lineage>
        <taxon>Eukaryota</taxon>
        <taxon>Fungi</taxon>
        <taxon>Dikarya</taxon>
        <taxon>Ascomycota</taxon>
        <taxon>Pezizomycotina</taxon>
        <taxon>Sordariomycetes</taxon>
        <taxon>Hypocreomycetidae</taxon>
        <taxon>Hypocreales</taxon>
        <taxon>Nectriaceae</taxon>
        <taxon>Fusarium</taxon>
    </lineage>
</organism>
<feature type="region of interest" description="Disordered" evidence="1">
    <location>
        <begin position="1"/>
        <end position="129"/>
    </location>
</feature>
<feature type="compositionally biased region" description="Low complexity" evidence="1">
    <location>
        <begin position="102"/>
        <end position="117"/>
    </location>
</feature>
<comment type="caution">
    <text evidence="2">The sequence shown here is derived from an EMBL/GenBank/DDBJ whole genome shotgun (WGS) entry which is preliminary data.</text>
</comment>
<feature type="compositionally biased region" description="Pro residues" evidence="1">
    <location>
        <begin position="28"/>
        <end position="41"/>
    </location>
</feature>
<sequence length="129" mass="13806">MEHVSIDGRRRNKSSAPAVKPSRKPETEPPPNLRPASPPKSNPWASTKKRTPNPLADTFPPLPKPQAPLSPVKTPAAEMSRESSLSPSKPPFREDIGPVTLAARSASPSSNTSSTSRHIFEAAAPRATE</sequence>
<dbReference type="Proteomes" id="UP001152049">
    <property type="component" value="Unassembled WGS sequence"/>
</dbReference>
<dbReference type="OrthoDB" id="4845755at2759"/>
<proteinExistence type="predicted"/>
<protein>
    <submittedName>
        <fullName evidence="2">Uncharacterized protein</fullName>
    </submittedName>
</protein>
<evidence type="ECO:0000313" key="2">
    <source>
        <dbReference type="EMBL" id="KAJ4272095.1"/>
    </source>
</evidence>
<evidence type="ECO:0000256" key="1">
    <source>
        <dbReference type="SAM" id="MobiDB-lite"/>
    </source>
</evidence>
<keyword evidence="3" id="KW-1185">Reference proteome</keyword>
<accession>A0A9W8SHY4</accession>
<name>A0A9W8SHY4_9HYPO</name>
<evidence type="ECO:0000313" key="3">
    <source>
        <dbReference type="Proteomes" id="UP001152049"/>
    </source>
</evidence>
<dbReference type="AlphaFoldDB" id="A0A9W8SHY4"/>